<feature type="transmembrane region" description="Helical" evidence="1">
    <location>
        <begin position="235"/>
        <end position="257"/>
    </location>
</feature>
<organism evidence="2 3">
    <name type="scientific">Flavobacterium suaedae</name>
    <dbReference type="NCBI Taxonomy" id="1767027"/>
    <lineage>
        <taxon>Bacteria</taxon>
        <taxon>Pseudomonadati</taxon>
        <taxon>Bacteroidota</taxon>
        <taxon>Flavobacteriia</taxon>
        <taxon>Flavobacteriales</taxon>
        <taxon>Flavobacteriaceae</taxon>
        <taxon>Flavobacterium</taxon>
    </lineage>
</organism>
<keyword evidence="1" id="KW-0472">Membrane</keyword>
<feature type="transmembrane region" description="Helical" evidence="1">
    <location>
        <begin position="269"/>
        <end position="288"/>
    </location>
</feature>
<evidence type="ECO:0000256" key="1">
    <source>
        <dbReference type="SAM" id="Phobius"/>
    </source>
</evidence>
<reference evidence="3" key="1">
    <citation type="journal article" date="2019" name="Int. J. Syst. Evol. Microbiol.">
        <title>The Global Catalogue of Microorganisms (GCM) 10K type strain sequencing project: providing services to taxonomists for standard genome sequencing and annotation.</title>
        <authorList>
            <consortium name="The Broad Institute Genomics Platform"/>
            <consortium name="The Broad Institute Genome Sequencing Center for Infectious Disease"/>
            <person name="Wu L."/>
            <person name="Ma J."/>
        </authorList>
    </citation>
    <scope>NUCLEOTIDE SEQUENCE [LARGE SCALE GENOMIC DNA]</scope>
    <source>
        <strain evidence="3">CGMCC 1.15461</strain>
    </source>
</reference>
<dbReference type="EMBL" id="BMJE01000001">
    <property type="protein sequence ID" value="GGB65874.1"/>
    <property type="molecule type" value="Genomic_DNA"/>
</dbReference>
<keyword evidence="1" id="KW-0812">Transmembrane</keyword>
<keyword evidence="2" id="KW-0830">Ubiquinone</keyword>
<evidence type="ECO:0000313" key="3">
    <source>
        <dbReference type="Proteomes" id="UP000615760"/>
    </source>
</evidence>
<dbReference type="RefSeq" id="WP_188619386.1">
    <property type="nucleotide sequence ID" value="NZ_BMJE01000001.1"/>
</dbReference>
<feature type="transmembrane region" description="Helical" evidence="1">
    <location>
        <begin position="121"/>
        <end position="145"/>
    </location>
</feature>
<feature type="transmembrane region" description="Helical" evidence="1">
    <location>
        <begin position="209"/>
        <end position="229"/>
    </location>
</feature>
<dbReference type="Proteomes" id="UP000615760">
    <property type="component" value="Unassembled WGS sequence"/>
</dbReference>
<name>A0ABQ1JD40_9FLAO</name>
<keyword evidence="1" id="KW-1133">Transmembrane helix</keyword>
<feature type="transmembrane region" description="Helical" evidence="1">
    <location>
        <begin position="7"/>
        <end position="27"/>
    </location>
</feature>
<keyword evidence="3" id="KW-1185">Reference proteome</keyword>
<comment type="caution">
    <text evidence="2">The sequence shown here is derived from an EMBL/GenBank/DDBJ whole genome shotgun (WGS) entry which is preliminary data.</text>
</comment>
<evidence type="ECO:0000313" key="2">
    <source>
        <dbReference type="EMBL" id="GGB65874.1"/>
    </source>
</evidence>
<accession>A0ABQ1JD40</accession>
<proteinExistence type="predicted"/>
<feature type="transmembrane region" description="Helical" evidence="1">
    <location>
        <begin position="97"/>
        <end position="114"/>
    </location>
</feature>
<sequence>MKIINFIGVKYLVIILTGMLVFRYGFLEPSLRILALNDWQYLLMVLATLLVAAGGLFVSNSKTEAHFTQDKIYNVYGTLSVTGLVIGLYLSHILGNYSLSIIYFIAASMMYVYSGTLKQMLLISNIVVAIVAALPLMVIAIYNLYPIIVPSTQANMATMFSLLLDYSLFILLLVFILTLVYDLKNVDTDYNDYRSTLPIVLGKGRASKVVFFLMLIPVGLVFFYINTYLMDLTWATGYLLLTIVGPTIYFLIKLWGAKTAKEYSHLAKVIELILFFTAISVAVINYNINFNNA</sequence>
<gene>
    <name evidence="2" type="ORF">GCM10007424_02260</name>
</gene>
<feature type="transmembrane region" description="Helical" evidence="1">
    <location>
        <begin position="39"/>
        <end position="60"/>
    </location>
</feature>
<protein>
    <submittedName>
        <fullName evidence="2">Ubiquinone biosynthesis protein UbiA</fullName>
    </submittedName>
</protein>
<feature type="transmembrane region" description="Helical" evidence="1">
    <location>
        <begin position="157"/>
        <end position="181"/>
    </location>
</feature>
<feature type="transmembrane region" description="Helical" evidence="1">
    <location>
        <begin position="72"/>
        <end position="91"/>
    </location>
</feature>